<dbReference type="GO" id="GO:0004484">
    <property type="term" value="F:mRNA guanylyltransferase activity"/>
    <property type="evidence" value="ECO:0007669"/>
    <property type="project" value="UniProtKB-EC"/>
</dbReference>
<dbReference type="PANTHER" id="PTHR12189">
    <property type="entry name" value="MRNA GUANINE-7- METHYLTRANSFERASE"/>
    <property type="match status" value="1"/>
</dbReference>
<keyword evidence="6" id="KW-0694">RNA-binding</keyword>
<evidence type="ECO:0000313" key="9">
    <source>
        <dbReference type="EMBL" id="QOR60118.1"/>
    </source>
</evidence>
<keyword evidence="3" id="KW-0808">Transferase</keyword>
<evidence type="ECO:0000259" key="8">
    <source>
        <dbReference type="PROSITE" id="PS51562"/>
    </source>
</evidence>
<organism evidence="9">
    <name type="scientific">Bathycoccus sp. RCC716 virus 1</name>
    <dbReference type="NCBI Taxonomy" id="2530038"/>
    <lineage>
        <taxon>Viruses</taxon>
        <taxon>Varidnaviria</taxon>
        <taxon>Bamfordvirae</taxon>
        <taxon>Nucleocytoviricota</taxon>
        <taxon>Megaviricetes</taxon>
        <taxon>Algavirales</taxon>
        <taxon>Phycodnaviridae</taxon>
        <taxon>Prasinovirus</taxon>
    </lineage>
</organism>
<evidence type="ECO:0000256" key="6">
    <source>
        <dbReference type="ARBA" id="ARBA00022884"/>
    </source>
</evidence>
<evidence type="ECO:0000256" key="2">
    <source>
        <dbReference type="ARBA" id="ARBA00022603"/>
    </source>
</evidence>
<evidence type="ECO:0000256" key="7">
    <source>
        <dbReference type="ARBA" id="ARBA00044679"/>
    </source>
</evidence>
<keyword evidence="2" id="KW-0489">Methyltransferase</keyword>
<evidence type="ECO:0000256" key="3">
    <source>
        <dbReference type="ARBA" id="ARBA00022679"/>
    </source>
</evidence>
<dbReference type="EMBL" id="MK522034">
    <property type="protein sequence ID" value="QOR60118.1"/>
    <property type="molecule type" value="Genomic_DNA"/>
</dbReference>
<reference evidence="9" key="1">
    <citation type="submission" date="2019-02" db="EMBL/GenBank/DDBJ databases">
        <authorList>
            <person name="Bachy C."/>
            <person name="Yung C.-M."/>
            <person name="Roux S."/>
            <person name="Sullivan M.B."/>
            <person name="Worden A.Z."/>
        </authorList>
    </citation>
    <scope>NUCLEOTIDE SEQUENCE</scope>
    <source>
        <strain evidence="9">BII-V1</strain>
    </source>
</reference>
<dbReference type="Gene3D" id="3.40.50.150">
    <property type="entry name" value="Vaccinia Virus protein VP39"/>
    <property type="match status" value="1"/>
</dbReference>
<dbReference type="GO" id="GO:0003723">
    <property type="term" value="F:RNA binding"/>
    <property type="evidence" value="ECO:0007669"/>
    <property type="project" value="UniProtKB-KW"/>
</dbReference>
<dbReference type="PROSITE" id="PS51562">
    <property type="entry name" value="RNA_CAP0_MT"/>
    <property type="match status" value="1"/>
</dbReference>
<dbReference type="CDD" id="cd02440">
    <property type="entry name" value="AdoMet_MTases"/>
    <property type="match status" value="1"/>
</dbReference>
<dbReference type="PANTHER" id="PTHR12189:SF2">
    <property type="entry name" value="MRNA CAP GUANINE-N7 METHYLTRANSFERASE"/>
    <property type="match status" value="1"/>
</dbReference>
<feature type="domain" description="MRNA cap 0 methyltransferase" evidence="8">
    <location>
        <begin position="1"/>
        <end position="220"/>
    </location>
</feature>
<dbReference type="Pfam" id="PF03291">
    <property type="entry name" value="mRNA_G-N7_MeTrfase"/>
    <property type="match status" value="1"/>
</dbReference>
<evidence type="ECO:0000256" key="4">
    <source>
        <dbReference type="ARBA" id="ARBA00022691"/>
    </source>
</evidence>
<keyword evidence="5" id="KW-0548">Nucleotidyltransferase</keyword>
<accession>A0A7S6NXS1</accession>
<proteinExistence type="inferred from homology"/>
<comment type="catalytic activity">
    <reaction evidence="7">
        <text>a 5'-end diphospho-ribonucleoside in mRNA + GTP + H(+) = a 5'-end (5'-triphosphoguanosine)-ribonucleoside in mRNA + diphosphate</text>
        <dbReference type="Rhea" id="RHEA:67012"/>
        <dbReference type="Rhea" id="RHEA-COMP:17165"/>
        <dbReference type="Rhea" id="RHEA-COMP:17166"/>
        <dbReference type="ChEBI" id="CHEBI:15378"/>
        <dbReference type="ChEBI" id="CHEBI:33019"/>
        <dbReference type="ChEBI" id="CHEBI:37565"/>
        <dbReference type="ChEBI" id="CHEBI:167616"/>
        <dbReference type="ChEBI" id="CHEBI:167617"/>
        <dbReference type="EC" id="2.7.7.50"/>
    </reaction>
</comment>
<name>A0A7S6NXS1_9PHYC</name>
<evidence type="ECO:0000256" key="1">
    <source>
        <dbReference type="ARBA" id="ARBA00008556"/>
    </source>
</evidence>
<protein>
    <recommendedName>
        <fullName evidence="8">mRNA cap 0 methyltransferase domain-containing protein</fullName>
    </recommendedName>
</protein>
<keyword evidence="4" id="KW-0949">S-adenosyl-L-methionine</keyword>
<dbReference type="InterPro" id="IPR039753">
    <property type="entry name" value="RG7MT1"/>
</dbReference>
<dbReference type="InterPro" id="IPR004971">
    <property type="entry name" value="mRNA_G-N7_MeTrfase_dom"/>
</dbReference>
<dbReference type="GO" id="GO:0004482">
    <property type="term" value="F:mRNA 5'-cap (guanine-N7-)-methyltransferase activity"/>
    <property type="evidence" value="ECO:0007669"/>
    <property type="project" value="InterPro"/>
</dbReference>
<sequence>MEEIRKYHNESKRLLIQSATREGDSILDVGCGFGGDLQKWRHTGANISMCEPNPESLKEAKSRAKNMKIRVNFYEGDIFASPQRKYDVICYNFALHYIFETNTLFETSLLAIKNRMKPGGQFIGIIPNSDKIIMNTPVKDDLGNYFLMKHTSSGKFGEKLYVHLADTPYYADGPKVEPIAHKDIFFTRMEDLGFTLTLWEDLKGNPVSDLYSKFRFVYKK</sequence>
<dbReference type="SUPFAM" id="SSF53335">
    <property type="entry name" value="S-adenosyl-L-methionine-dependent methyltransferases"/>
    <property type="match status" value="1"/>
</dbReference>
<evidence type="ECO:0000256" key="5">
    <source>
        <dbReference type="ARBA" id="ARBA00022695"/>
    </source>
</evidence>
<comment type="similarity">
    <text evidence="1">In the N-terminal section; belongs to the dsDNA virus mRNA guanylyltransferase family.</text>
</comment>
<dbReference type="InterPro" id="IPR029063">
    <property type="entry name" value="SAM-dependent_MTases_sf"/>
</dbReference>